<keyword evidence="2" id="KW-1185">Reference proteome</keyword>
<dbReference type="Proteomes" id="UP001069802">
    <property type="component" value="Unassembled WGS sequence"/>
</dbReference>
<comment type="caution">
    <text evidence="1">The sequence shown here is derived from an EMBL/GenBank/DDBJ whole genome shotgun (WGS) entry which is preliminary data.</text>
</comment>
<dbReference type="InterPro" id="IPR025157">
    <property type="entry name" value="Hemagglutinin_rpt"/>
</dbReference>
<evidence type="ECO:0000313" key="1">
    <source>
        <dbReference type="EMBL" id="MCZ4283152.1"/>
    </source>
</evidence>
<evidence type="ECO:0000313" key="2">
    <source>
        <dbReference type="Proteomes" id="UP001069802"/>
    </source>
</evidence>
<dbReference type="EMBL" id="JAPWGY010000022">
    <property type="protein sequence ID" value="MCZ4283152.1"/>
    <property type="molecule type" value="Genomic_DNA"/>
</dbReference>
<accession>A0ABT4LT93</accession>
<name>A0ABT4LT93_9PROT</name>
<gene>
    <name evidence="1" type="ORF">O4H49_20405</name>
</gene>
<organism evidence="1 2">
    <name type="scientific">Kiloniella laminariae</name>
    <dbReference type="NCBI Taxonomy" id="454162"/>
    <lineage>
        <taxon>Bacteria</taxon>
        <taxon>Pseudomonadati</taxon>
        <taxon>Pseudomonadota</taxon>
        <taxon>Alphaproteobacteria</taxon>
        <taxon>Rhodospirillales</taxon>
        <taxon>Kiloniellaceae</taxon>
        <taxon>Kiloniella</taxon>
    </lineage>
</organism>
<feature type="non-terminal residue" evidence="1">
    <location>
        <position position="232"/>
    </location>
</feature>
<sequence>MVITAGKDATVKGSAVAAGQDLTIRAGDNINITSAQDQRSYDYKLKKKTFGGSSSREGNGLKITQQASAVGAGNDLVLESGKDTTVTASALNAGNDLSITGDNVTVDTAENYEYDYSKRKKSGFFADGMVSSDGASVSVGYRKEKHTKETEGVTQVISALGAGNDISITARKDATIDSATVSAGRDVTVTATENVDFKSSQDLFNRNEEHKVKQVGLTLSLKQNVTAAAKAV</sequence>
<dbReference type="Pfam" id="PF13332">
    <property type="entry name" value="Fil_haemagg_2"/>
    <property type="match status" value="2"/>
</dbReference>
<reference evidence="1" key="1">
    <citation type="submission" date="2022-12" db="EMBL/GenBank/DDBJ databases">
        <title>Bacterial isolates from different developmental stages of Nematostella vectensis.</title>
        <authorList>
            <person name="Fraune S."/>
        </authorList>
    </citation>
    <scope>NUCLEOTIDE SEQUENCE</scope>
    <source>
        <strain evidence="1">G21630-S1</strain>
    </source>
</reference>
<protein>
    <submittedName>
        <fullName evidence="1">Hemagglutinin repeat-containing protein</fullName>
    </submittedName>
</protein>
<proteinExistence type="predicted"/>